<protein>
    <submittedName>
        <fullName evidence="7">Uncharacterized protein</fullName>
    </submittedName>
</protein>
<dbReference type="EMBL" id="KI392567">
    <property type="protein sequence ID" value="ERN13632.1"/>
    <property type="molecule type" value="Genomic_DNA"/>
</dbReference>
<dbReference type="SUPFAM" id="SSF48371">
    <property type="entry name" value="ARM repeat"/>
    <property type="match status" value="1"/>
</dbReference>
<dbReference type="GO" id="GO:0051879">
    <property type="term" value="F:Hsp90 protein binding"/>
    <property type="evidence" value="ECO:0000318"/>
    <property type="project" value="GO_Central"/>
</dbReference>
<dbReference type="InterPro" id="IPR038528">
    <property type="entry name" value="TEL2_C_sf"/>
</dbReference>
<dbReference type="OrthoDB" id="10258062at2759"/>
<evidence type="ECO:0000256" key="1">
    <source>
        <dbReference type="ARBA" id="ARBA00004496"/>
    </source>
</evidence>
<evidence type="ECO:0000256" key="2">
    <source>
        <dbReference type="ARBA" id="ARBA00006133"/>
    </source>
</evidence>
<dbReference type="InterPro" id="IPR057348">
    <property type="entry name" value="TELO2_ARM"/>
</dbReference>
<dbReference type="PANTHER" id="PTHR15830:SF10">
    <property type="entry name" value="TELOMERE LENGTH REGULATION PROTEIN TEL2 HOMOLOG"/>
    <property type="match status" value="1"/>
</dbReference>
<feature type="region of interest" description="Disordered" evidence="4">
    <location>
        <begin position="568"/>
        <end position="608"/>
    </location>
</feature>
<dbReference type="AlphaFoldDB" id="W1PUC6"/>
<dbReference type="OMA" id="FYPQNYF"/>
<evidence type="ECO:0000313" key="8">
    <source>
        <dbReference type="Proteomes" id="UP000017836"/>
    </source>
</evidence>
<accession>W1PUC6</accession>
<dbReference type="InterPro" id="IPR051970">
    <property type="entry name" value="TEL2_Regulation"/>
</dbReference>
<evidence type="ECO:0000256" key="4">
    <source>
        <dbReference type="SAM" id="MobiDB-lite"/>
    </source>
</evidence>
<dbReference type="GO" id="GO:0005829">
    <property type="term" value="C:cytosol"/>
    <property type="evidence" value="ECO:0000318"/>
    <property type="project" value="GO_Central"/>
</dbReference>
<proteinExistence type="inferred from homology"/>
<dbReference type="PANTHER" id="PTHR15830">
    <property type="entry name" value="TELOMERE LENGTH REGULATION PROTEIN TEL2 FAMILY MEMBER"/>
    <property type="match status" value="1"/>
</dbReference>
<comment type="similarity">
    <text evidence="2">Belongs to the TEL2 family.</text>
</comment>
<feature type="domain" description="TELO2 ARM repeat" evidence="6">
    <location>
        <begin position="267"/>
        <end position="508"/>
    </location>
</feature>
<dbReference type="eggNOG" id="KOG4346">
    <property type="taxonomic scope" value="Eukaryota"/>
</dbReference>
<feature type="compositionally biased region" description="Low complexity" evidence="4">
    <location>
        <begin position="585"/>
        <end position="596"/>
    </location>
</feature>
<dbReference type="Proteomes" id="UP000017836">
    <property type="component" value="Unassembled WGS sequence"/>
</dbReference>
<keyword evidence="8" id="KW-1185">Reference proteome</keyword>
<dbReference type="Pfam" id="PF10193">
    <property type="entry name" value="Telomere_reg-2"/>
    <property type="match status" value="1"/>
</dbReference>
<dbReference type="KEGG" id="atr:18441878"/>
<evidence type="ECO:0000259" key="5">
    <source>
        <dbReference type="Pfam" id="PF10193"/>
    </source>
</evidence>
<dbReference type="GO" id="GO:0051083">
    <property type="term" value="P:'de novo' cotranslational protein folding"/>
    <property type="evidence" value="ECO:0000318"/>
    <property type="project" value="GO_Central"/>
</dbReference>
<evidence type="ECO:0000313" key="7">
    <source>
        <dbReference type="EMBL" id="ERN13632.1"/>
    </source>
</evidence>
<feature type="domain" description="Telomere length regulation protein conserved" evidence="5">
    <location>
        <begin position="615"/>
        <end position="726"/>
    </location>
</feature>
<sequence>MEVKESDTLAMVSELNLAVDQAEHVDQVICALHSLAVLLFHVDSSLLSGSLGDACKKKVIETRVPTDAEREVWRRVFYQGAGFATLTKILLYKVASNWLACFPISARVQIYDSFFVNGPSTEVVQALVPSLVHNSKSFDHEDDLNAVCDNVERILVLCLLQNQGAWSIAKEFSNTDEDTSEWIKSDFISRMAQLITSIPDKARLEASASLSAHTFFKQIIMQILDGAEQREFLFHHDIDALDTEMSDGTLLFTGETFARICRRGFAGILVSEVIPRIVKHVRRLLTSTVDSVDLSELINSNSKLTFWQRMIEAIKDPYAVERLSEDLLRQLSAKDVNDIEAYWTLWILFYRTSNRRNTTRTMLVEKFLLWKVFPIRCLRWILRFSVLKFPPNGAMSTEGSVTQGRIDVVKRLVGVWSKREFIQLASMSQQAYITAAVGLLLENMSKEELETAGDLMHCLLQGVSCRLESPLHLVRKMASSIALVFSRVVDPKNPLLLDDDCSEVTLNWDFSEGKKEVVATSVLSEKKMKTDDRTSINSEDVKVKNSIVGGNGKLLVNNLVDPDEVIDPAFLNDEHGSDDDDDDNSSNNSEASNDSSLQPYDMSDDDTDLKKGFSQLGDLVTALRKSDDPDGVERALNVAENLLRSGPDELQHVSGELVRALVQLRCSDVTLEGEEESAEEKRQKALVAMVVSCPFKSLDALSKLLYSPNVDVSQRIMILDVMADAANELCNSRDVTNLKHQRGKLISSVTSEVQPWYRPSSRKGPLGAGSWKEVSERESALSWSHRYERELPSKVGDINIGKSRRWGGQASIKQETQIGIPKNKFPMYAAAFMLPVMQGYDKKRHGVDLLGQDFVVLGKLIYMLGVCMRCTAMHPEASALAPALLDMLSSREVSRHAEAYVRRSALFAASCILVTLHPSYVASALAEGNPDVSKGLDWIRTWALHIAETDPDTECASLAMTCLQLHSEMALQTFRSMEIKGKGDDCIGTSSLKKATIIVPRSNTRAFP</sequence>
<evidence type="ECO:0000256" key="3">
    <source>
        <dbReference type="ARBA" id="ARBA00022490"/>
    </source>
</evidence>
<dbReference type="STRING" id="13333.W1PUC6"/>
<dbReference type="Gene3D" id="1.25.40.720">
    <property type="entry name" value="Telomere length regulation protein 2, C-terminal domain"/>
    <property type="match status" value="1"/>
</dbReference>
<gene>
    <name evidence="7" type="ORF">AMTR_s00049p00091690</name>
</gene>
<dbReference type="InterPro" id="IPR019337">
    <property type="entry name" value="Telomere_length_regulation_dom"/>
</dbReference>
<comment type="subcellular location">
    <subcellularLocation>
        <location evidence="1">Cytoplasm</location>
    </subcellularLocation>
</comment>
<evidence type="ECO:0000259" key="6">
    <source>
        <dbReference type="Pfam" id="PF25320"/>
    </source>
</evidence>
<dbReference type="HOGENOM" id="CLU_001488_1_0_1"/>
<name>W1PUC6_AMBTC</name>
<dbReference type="GO" id="GO:0042162">
    <property type="term" value="F:telomeric DNA binding"/>
    <property type="evidence" value="ECO:0000318"/>
    <property type="project" value="GO_Central"/>
</dbReference>
<dbReference type="Pfam" id="PF25320">
    <property type="entry name" value="TELO2_ARM"/>
    <property type="match status" value="1"/>
</dbReference>
<reference evidence="8" key="1">
    <citation type="journal article" date="2013" name="Science">
        <title>The Amborella genome and the evolution of flowering plants.</title>
        <authorList>
            <consortium name="Amborella Genome Project"/>
        </authorList>
    </citation>
    <scope>NUCLEOTIDE SEQUENCE [LARGE SCALE GENOMIC DNA]</scope>
</reference>
<keyword evidence="3" id="KW-0963">Cytoplasm</keyword>
<dbReference type="Gramene" id="ERN13632">
    <property type="protein sequence ID" value="ERN13632"/>
    <property type="gene ID" value="AMTR_s00049p00091690"/>
</dbReference>
<organism evidence="7 8">
    <name type="scientific">Amborella trichopoda</name>
    <dbReference type="NCBI Taxonomy" id="13333"/>
    <lineage>
        <taxon>Eukaryota</taxon>
        <taxon>Viridiplantae</taxon>
        <taxon>Streptophyta</taxon>
        <taxon>Embryophyta</taxon>
        <taxon>Tracheophyta</taxon>
        <taxon>Spermatophyta</taxon>
        <taxon>Magnoliopsida</taxon>
        <taxon>Amborellales</taxon>
        <taxon>Amborellaceae</taxon>
        <taxon>Amborella</taxon>
    </lineage>
</organism>
<dbReference type="InterPro" id="IPR016024">
    <property type="entry name" value="ARM-type_fold"/>
</dbReference>